<feature type="compositionally biased region" description="Polar residues" evidence="1">
    <location>
        <begin position="357"/>
        <end position="369"/>
    </location>
</feature>
<evidence type="ECO:0008006" key="4">
    <source>
        <dbReference type="Google" id="ProtNLM"/>
    </source>
</evidence>
<feature type="non-terminal residue" evidence="2">
    <location>
        <position position="1204"/>
    </location>
</feature>
<reference evidence="3" key="1">
    <citation type="submission" date="2015-04" db="EMBL/GenBank/DDBJ databases">
        <title>Genome sequencing of pathogens of bean.</title>
        <authorList>
            <person name="Harrison J.W."/>
            <person name="Aritua V."/>
            <person name="Sapp M."/>
            <person name="Smith J."/>
            <person name="Studholme D.J."/>
        </authorList>
    </citation>
    <scope>NUCLEOTIDE SEQUENCE [LARGE SCALE GENOMIC DNA]</scope>
    <source>
        <strain evidence="3">NCPPB 1138</strain>
    </source>
</reference>
<feature type="region of interest" description="Disordered" evidence="1">
    <location>
        <begin position="1042"/>
        <end position="1110"/>
    </location>
</feature>
<feature type="compositionally biased region" description="Low complexity" evidence="1">
    <location>
        <begin position="991"/>
        <end position="1012"/>
    </location>
</feature>
<dbReference type="Proteomes" id="UP000031180">
    <property type="component" value="Unassembled WGS sequence"/>
</dbReference>
<evidence type="ECO:0000313" key="2">
    <source>
        <dbReference type="EMBL" id="KKW49055.1"/>
    </source>
</evidence>
<organism evidence="2 3">
    <name type="scientific">Xanthomonas campestris pv. phaseoli</name>
    <dbReference type="NCBI Taxonomy" id="317013"/>
    <lineage>
        <taxon>Bacteria</taxon>
        <taxon>Pseudomonadati</taxon>
        <taxon>Pseudomonadota</taxon>
        <taxon>Gammaproteobacteria</taxon>
        <taxon>Lysobacterales</taxon>
        <taxon>Lysobacteraceae</taxon>
        <taxon>Xanthomonas</taxon>
    </lineage>
</organism>
<dbReference type="RefSeq" id="WP_046735991.1">
    <property type="nucleotide sequence ID" value="NZ_JWTI02000047.1"/>
</dbReference>
<feature type="compositionally biased region" description="Low complexity" evidence="1">
    <location>
        <begin position="962"/>
        <end position="975"/>
    </location>
</feature>
<protein>
    <recommendedName>
        <fullName evidence="4">Peptidoglycan-binding protein</fullName>
    </recommendedName>
</protein>
<evidence type="ECO:0000313" key="3">
    <source>
        <dbReference type="Proteomes" id="UP000031180"/>
    </source>
</evidence>
<feature type="region of interest" description="Disordered" evidence="1">
    <location>
        <begin position="722"/>
        <end position="1012"/>
    </location>
</feature>
<feature type="compositionally biased region" description="Low complexity" evidence="1">
    <location>
        <begin position="744"/>
        <end position="760"/>
    </location>
</feature>
<feature type="region of interest" description="Disordered" evidence="1">
    <location>
        <begin position="348"/>
        <end position="377"/>
    </location>
</feature>
<feature type="compositionally biased region" description="Low complexity" evidence="1">
    <location>
        <begin position="679"/>
        <end position="694"/>
    </location>
</feature>
<dbReference type="AlphaFoldDB" id="A0AB34SRA4"/>
<name>A0AB34SRA4_XANCH</name>
<accession>A0AB34SRA4</accession>
<sequence>MKLFAAQVHDLQDTLKVALSNGDMFATTPDRLTKAETNAQNRRTLSEYEQYRTTHADQLKTLRSMSNVESEWFAITRTEQRIATVIDAARTTGQNLVAVPDERDAVIREIAGREEFRMAIAHAEDAGRVTLSESNATLVQQVLDDTPTTIGGTARSIRQGAGAAPVYTPLSQRGFTTAELLAGDLSAGQAFRTAGLLATAADTVRTGQRATQLLGQDNPLAAQSELAHFAGRNVGGWAGGSAAAYALGSSGAGPMVLIAADAYVMTKAGEKAAELLDNRAIYNQTDHDGVHWSFNGTAWSRDGKADTTNDGTYNPTATPIVASYEKARELNYQATNAAAALALRDAPAPQDPYRQPASATDRPSLSTADWQRDASDGQWHRLVKTEITGANDRGSYVQDTATPARAAELDAQAQEVIARNIANSPGAIAARYELAYHRSGWAADGLQMSPAVQQALPDPDALTASNGQRYYRDIEGQWTGHGAPPDANRVLELETTRALLQPALAEQAQMIAAIQQAPPSPQDQQREETLYRYRILGTELKPEWREAIELATQRTRAAEGLVGDGAMQLQRGPGGTFGADSPIAHLQRGADGVERIAAVTSTEDIRQALQEVQARQQPASPAPQLASMSRASDGSAESDTSSSNASAKPQLVMDMQVRMQAASAAQARQERDQQERQAQDQQQAQARAHALQEQTAHADRANAAAAMQAHAALELGRQALQHEEQQERQVLDAQREQSQRQAHDTQQQEQAQQQAQQTQQREQETRQAQDAEQHQAERSQAQETRHQAQPPLHAQEALQREQEPLPGTASREPPQLHAQSTQQHAPEHRPSQDSVAQHAPEPHAERAQSPAFDRAEQQTQNQHAQESRADDTQHVTVQSAAITPAAPEDPQHAADLQATRHPPTSKVEQQLDALGHAHTVQVPNLPPEQSLAAQRGGHPAEALQHSTPPESDTAAALPVPPHLTHAAASSLAAPTIDRSTGTPEDDADAHQSPSVAQSQEQAPSAAAVPDPDSWAEIARSMREMRIRLEQELETEDRIAQARQARVERGQQPYTDLELREGYDPDGPSALRKPPSRVEDAAQGRQAGAHSAGEQDDDRPQPIRKTITGDPDVDDLLYAIDSKNDLAIEQALKRVANSAHSAALAEQGHAHLDAQALQQAEEQAAAQQALGLAVPAEAQTSRGPVMVMTLPQFAHGPAGGPPGGA</sequence>
<feature type="compositionally biased region" description="Basic and acidic residues" evidence="1">
    <location>
        <begin position="761"/>
        <end position="777"/>
    </location>
</feature>
<feature type="compositionally biased region" description="Basic and acidic residues" evidence="1">
    <location>
        <begin position="668"/>
        <end position="678"/>
    </location>
</feature>
<evidence type="ECO:0000256" key="1">
    <source>
        <dbReference type="SAM" id="MobiDB-lite"/>
    </source>
</evidence>
<proteinExistence type="predicted"/>
<gene>
    <name evidence="2" type="ORF">RN20_23090</name>
</gene>
<feature type="region of interest" description="Disordered" evidence="1">
    <location>
        <begin position="612"/>
        <end position="707"/>
    </location>
</feature>
<dbReference type="EMBL" id="JWTI02000047">
    <property type="protein sequence ID" value="KKW49055.1"/>
    <property type="molecule type" value="Genomic_DNA"/>
</dbReference>
<comment type="caution">
    <text evidence="2">The sequence shown here is derived from an EMBL/GenBank/DDBJ whole genome shotgun (WGS) entry which is preliminary data.</text>
</comment>
<feature type="compositionally biased region" description="Low complexity" evidence="1">
    <location>
        <begin position="613"/>
        <end position="647"/>
    </location>
</feature>
<feature type="compositionally biased region" description="Basic and acidic residues" evidence="1">
    <location>
        <begin position="722"/>
        <end position="743"/>
    </location>
</feature>